<dbReference type="AlphaFoldDB" id="A0AAW1J901"/>
<evidence type="ECO:0000313" key="3">
    <source>
        <dbReference type="Proteomes" id="UP001443914"/>
    </source>
</evidence>
<feature type="domain" description="KIB1-4 beta-propeller" evidence="1">
    <location>
        <begin position="45"/>
        <end position="293"/>
    </location>
</feature>
<dbReference type="PANTHER" id="PTHR33127">
    <property type="entry name" value="TRANSMEMBRANE PROTEIN"/>
    <property type="match status" value="1"/>
</dbReference>
<sequence length="704" mass="82177">MDEDMYTPPNASEAPWLIATHENNRKIEKQTFCTMSPNIKSYVKKIVDLDGQYIVASISEWLVLQERKNRAIYSLWNPVTLKKIILPELVKAPKGQPLCVFTSSPSDNNTSSSNKDCVLLMFFTGLVFFCKPFTKDDDGKWLKQSLKYNDTKVYIYSVASIDGDVYLVGSSNIFARVKITDDVSNPLIFEPSFFELPNMINLSVYDCYFAKMVEIDGILHYVLLNTRQTDITGNFDIFMVFIWKLDLSRMEWNRVKSLGNRALLIDPHSSTWCWTSTSTFIEGDCIYLVDHDYETLHLYRLRDNSYTNLLPHCNFRWMVGCPSWFLPNHTRFWTDEEEEKTDNVEKSTMNVKEMKKEIDMKMSRNALSELPEDILTTIANRLHWFDYMNFRKFCKIIDISIPPLKWRDDCSFRWLISFKTNIGVFELWDPFEKRHHTINTPYSPDVQTTIDFCKDGWLLSRVGRTSLHYWNPFTEETGEYPHFTDTGCNDSYAFSTCPNSLDCLTVGMFGYFGASVNCFQAASKQWDQKFFEYSSDKVNEYGGNHNSSGRYYHGAFYFIVLNGSLGVFKRIGEEMIWEVYDCPLDEEARSTLNLTYLVEFNGQLASIFFQQDGKKVQVFTFDIVENSWVEIYDLGEHVLFVSPASSFSRVENDCTKRNRIYLPFRMGDDIVYYSLTTCKYHAFGREETMDDFYGMNIPQICCWI</sequence>
<evidence type="ECO:0000259" key="1">
    <source>
        <dbReference type="Pfam" id="PF03478"/>
    </source>
</evidence>
<dbReference type="Proteomes" id="UP001443914">
    <property type="component" value="Unassembled WGS sequence"/>
</dbReference>
<name>A0AAW1J901_SAPOF</name>
<dbReference type="PANTHER" id="PTHR33127:SF5">
    <property type="entry name" value="TRANSMEMBRANE PROTEIN"/>
    <property type="match status" value="1"/>
</dbReference>
<proteinExistence type="predicted"/>
<comment type="caution">
    <text evidence="2">The sequence shown here is derived from an EMBL/GenBank/DDBJ whole genome shotgun (WGS) entry which is preliminary data.</text>
</comment>
<protein>
    <recommendedName>
        <fullName evidence="1">KIB1-4 beta-propeller domain-containing protein</fullName>
    </recommendedName>
</protein>
<accession>A0AAW1J901</accession>
<dbReference type="Pfam" id="PF03478">
    <property type="entry name" value="Beta-prop_KIB1-4"/>
    <property type="match status" value="2"/>
</dbReference>
<keyword evidence="3" id="KW-1185">Reference proteome</keyword>
<evidence type="ECO:0000313" key="2">
    <source>
        <dbReference type="EMBL" id="KAK9699644.1"/>
    </source>
</evidence>
<organism evidence="2 3">
    <name type="scientific">Saponaria officinalis</name>
    <name type="common">Common soapwort</name>
    <name type="synonym">Lychnis saponaria</name>
    <dbReference type="NCBI Taxonomy" id="3572"/>
    <lineage>
        <taxon>Eukaryota</taxon>
        <taxon>Viridiplantae</taxon>
        <taxon>Streptophyta</taxon>
        <taxon>Embryophyta</taxon>
        <taxon>Tracheophyta</taxon>
        <taxon>Spermatophyta</taxon>
        <taxon>Magnoliopsida</taxon>
        <taxon>eudicotyledons</taxon>
        <taxon>Gunneridae</taxon>
        <taxon>Pentapetalae</taxon>
        <taxon>Caryophyllales</taxon>
        <taxon>Caryophyllaceae</taxon>
        <taxon>Caryophylleae</taxon>
        <taxon>Saponaria</taxon>
    </lineage>
</organism>
<dbReference type="InterPro" id="IPR005174">
    <property type="entry name" value="KIB1-4_b-propeller"/>
</dbReference>
<gene>
    <name evidence="2" type="ORF">RND81_08G186800</name>
</gene>
<feature type="domain" description="KIB1-4 beta-propeller" evidence="1">
    <location>
        <begin position="433"/>
        <end position="663"/>
    </location>
</feature>
<reference evidence="2" key="1">
    <citation type="submission" date="2024-03" db="EMBL/GenBank/DDBJ databases">
        <title>WGS assembly of Saponaria officinalis var. Norfolk2.</title>
        <authorList>
            <person name="Jenkins J."/>
            <person name="Shu S."/>
            <person name="Grimwood J."/>
            <person name="Barry K."/>
            <person name="Goodstein D."/>
            <person name="Schmutz J."/>
            <person name="Leebens-Mack J."/>
            <person name="Osbourn A."/>
        </authorList>
    </citation>
    <scope>NUCLEOTIDE SEQUENCE [LARGE SCALE GENOMIC DNA]</scope>
    <source>
        <strain evidence="2">JIC</strain>
    </source>
</reference>
<dbReference type="EMBL" id="JBDFQZ010000008">
    <property type="protein sequence ID" value="KAK9699644.1"/>
    <property type="molecule type" value="Genomic_DNA"/>
</dbReference>